<dbReference type="RefSeq" id="WP_221035221.1">
    <property type="nucleotide sequence ID" value="NZ_CP054160.3"/>
</dbReference>
<dbReference type="InterPro" id="IPR048332">
    <property type="entry name" value="GD_AH_C"/>
</dbReference>
<evidence type="ECO:0000256" key="1">
    <source>
        <dbReference type="ARBA" id="ARBA00010986"/>
    </source>
</evidence>
<dbReference type="Proteomes" id="UP000503464">
    <property type="component" value="Chromosome"/>
</dbReference>
<dbReference type="AlphaFoldDB" id="A0AAE7EGT3"/>
<accession>A0AAE7EGT3</accession>
<dbReference type="Pfam" id="PF08666">
    <property type="entry name" value="SAF"/>
    <property type="match status" value="1"/>
</dbReference>
<proteinExistence type="inferred from homology"/>
<dbReference type="GO" id="GO:0016829">
    <property type="term" value="F:lyase activity"/>
    <property type="evidence" value="ECO:0007669"/>
    <property type="project" value="UniProtKB-KW"/>
</dbReference>
<protein>
    <submittedName>
        <fullName evidence="4">Altronate dehydratase family protein</fullName>
    </submittedName>
</protein>
<dbReference type="CDD" id="cd11613">
    <property type="entry name" value="SAF_AH_GD"/>
    <property type="match status" value="1"/>
</dbReference>
<dbReference type="SMART" id="SM00858">
    <property type="entry name" value="SAF"/>
    <property type="match status" value="1"/>
</dbReference>
<evidence type="ECO:0000313" key="5">
    <source>
        <dbReference type="Proteomes" id="UP000503464"/>
    </source>
</evidence>
<reference evidence="5" key="1">
    <citation type="submission" date="2020-03" db="EMBL/GenBank/DDBJ databases">
        <title>Genome sequences of seven Enterobacteriaceae strains isolated from Canadian wastewater treatment facilities.</title>
        <authorList>
            <person name="Huang H."/>
            <person name="Chmara J.T."/>
            <person name="Duceppe M.-O."/>
        </authorList>
    </citation>
    <scope>NUCLEOTIDE SEQUENCE [LARGE SCALE GENOMIC DNA]</scope>
    <source>
        <strain evidence="5">Biosolid 3</strain>
    </source>
</reference>
<evidence type="ECO:0000256" key="2">
    <source>
        <dbReference type="ARBA" id="ARBA00023239"/>
    </source>
</evidence>
<dbReference type="PANTHER" id="PTHR30536:SF5">
    <property type="entry name" value="ALTRONATE DEHYDRATASE"/>
    <property type="match status" value="1"/>
</dbReference>
<dbReference type="GO" id="GO:0019698">
    <property type="term" value="P:D-galacturonate catabolic process"/>
    <property type="evidence" value="ECO:0007669"/>
    <property type="project" value="TreeGrafter"/>
</dbReference>
<dbReference type="InterPro" id="IPR013974">
    <property type="entry name" value="SAF"/>
</dbReference>
<dbReference type="InterPro" id="IPR044144">
    <property type="entry name" value="SAF_UxaA/GarD"/>
</dbReference>
<gene>
    <name evidence="4" type="ORF">G9399_07715</name>
</gene>
<dbReference type="Pfam" id="PF20629">
    <property type="entry name" value="GD_AH_C"/>
    <property type="match status" value="1"/>
</dbReference>
<organism evidence="4 5">
    <name type="scientific">Serratia fonticola</name>
    <dbReference type="NCBI Taxonomy" id="47917"/>
    <lineage>
        <taxon>Bacteria</taxon>
        <taxon>Pseudomonadati</taxon>
        <taxon>Pseudomonadota</taxon>
        <taxon>Gammaproteobacteria</taxon>
        <taxon>Enterobacterales</taxon>
        <taxon>Yersiniaceae</taxon>
        <taxon>Serratia</taxon>
    </lineage>
</organism>
<evidence type="ECO:0000259" key="3">
    <source>
        <dbReference type="SMART" id="SM00858"/>
    </source>
</evidence>
<sequence length="531" mass="56995">MQTILKIDPTDNLIVALKDLKKGQRVNWDHQEYILNSDVKAKHKFATQDVAVGDIVSLYGVPVGKATKPIAKGEAVTTDNISHYAAPVTLEDETTYHFENPDISAWQNLTFRGIVRDDGRVGTANYWLVIPLVFCENRNVQKVTDAMNEALGYSNNNLKNFAHQIASGSAHSPEVSRPFPHLDGVRCITVTSGCGGATSDSMTMCEVLAAYADHPNVMGVTVFALGCEKARIVDFQQALKQRNPAFSKPTIYFKQQEWSSEEKMMQDALISTYHLIRDAPIVERMDVPLSSLKIGVKCGASDGFSGISANPAMGVVSDRLIALGGASGLAEFPELCGAEGDIVRRCVSLPLKEKFLSLMQRYEAVANFFDTSIADNPSPGNITDGLITDAIKSAGAAKKGGRAPISAVCDYAEPMPDAGLSLVCTPGNDVDAVTGLVAAGCNVVIFSTGLGTPTGNPIVPVLKISTNSAIAARMPDIIDYDCGGVIEGQSLSSIADGLFTKVIEAASGTYKVKAERLEQYDFMLWKRSLDL</sequence>
<comment type="similarity">
    <text evidence="1">Belongs to the UxaA family.</text>
</comment>
<feature type="domain" description="SAF" evidence="3">
    <location>
        <begin position="11"/>
        <end position="82"/>
    </location>
</feature>
<evidence type="ECO:0000313" key="4">
    <source>
        <dbReference type="EMBL" id="QKJ58280.2"/>
    </source>
</evidence>
<name>A0AAE7EGT3_SERFO</name>
<dbReference type="InterPro" id="IPR052172">
    <property type="entry name" value="UxaA_altronate/galactarate_dh"/>
</dbReference>
<dbReference type="Pfam" id="PF04295">
    <property type="entry name" value="GD_AH_second"/>
    <property type="match status" value="1"/>
</dbReference>
<dbReference type="PANTHER" id="PTHR30536">
    <property type="entry name" value="ALTRONATE/GALACTARATE DEHYDRATASE"/>
    <property type="match status" value="1"/>
</dbReference>
<keyword evidence="2" id="KW-0456">Lyase</keyword>
<dbReference type="InterPro" id="IPR007392">
    <property type="entry name" value="GD_AH_second"/>
</dbReference>
<dbReference type="Gene3D" id="2.30.130.110">
    <property type="match status" value="1"/>
</dbReference>
<dbReference type="EMBL" id="CP054160">
    <property type="protein sequence ID" value="QKJ58280.2"/>
    <property type="molecule type" value="Genomic_DNA"/>
</dbReference>